<evidence type="ECO:0000313" key="3">
    <source>
        <dbReference type="WBParaSite" id="TCNE_0000304201-mRNA-1"/>
    </source>
</evidence>
<dbReference type="WBParaSite" id="TCNE_0000304201-mRNA-1">
    <property type="protein sequence ID" value="TCNE_0000304201-mRNA-1"/>
    <property type="gene ID" value="TCNE_0000304201"/>
</dbReference>
<reference evidence="1 2" key="2">
    <citation type="submission" date="2018-11" db="EMBL/GenBank/DDBJ databases">
        <authorList>
            <consortium name="Pathogen Informatics"/>
        </authorList>
    </citation>
    <scope>NUCLEOTIDE SEQUENCE [LARGE SCALE GENOMIC DNA]</scope>
</reference>
<keyword evidence="2" id="KW-1185">Reference proteome</keyword>
<proteinExistence type="predicted"/>
<sequence length="84" mass="9566">MNILMEDRSTERTLVEAHKGEALKLRIMEAETMHRSGTYVRPDERFAPFSAGDTIGRYSTEATAVPATSSRYEVNREREHGRHG</sequence>
<reference evidence="3" key="1">
    <citation type="submission" date="2016-06" db="UniProtKB">
        <authorList>
            <consortium name="WormBaseParasite"/>
        </authorList>
    </citation>
    <scope>IDENTIFICATION</scope>
</reference>
<organism evidence="2 3">
    <name type="scientific">Toxocara canis</name>
    <name type="common">Canine roundworm</name>
    <dbReference type="NCBI Taxonomy" id="6265"/>
    <lineage>
        <taxon>Eukaryota</taxon>
        <taxon>Metazoa</taxon>
        <taxon>Ecdysozoa</taxon>
        <taxon>Nematoda</taxon>
        <taxon>Chromadorea</taxon>
        <taxon>Rhabditida</taxon>
        <taxon>Spirurina</taxon>
        <taxon>Ascaridomorpha</taxon>
        <taxon>Ascaridoidea</taxon>
        <taxon>Toxocaridae</taxon>
        <taxon>Toxocara</taxon>
    </lineage>
</organism>
<evidence type="ECO:0000313" key="1">
    <source>
        <dbReference type="EMBL" id="VDM28759.1"/>
    </source>
</evidence>
<name>A0A183U3H2_TOXCA</name>
<evidence type="ECO:0000313" key="2">
    <source>
        <dbReference type="Proteomes" id="UP000050794"/>
    </source>
</evidence>
<dbReference type="AlphaFoldDB" id="A0A183U3H2"/>
<dbReference type="EMBL" id="UYWY01003573">
    <property type="protein sequence ID" value="VDM28759.1"/>
    <property type="molecule type" value="Genomic_DNA"/>
</dbReference>
<gene>
    <name evidence="1" type="ORF">TCNE_LOCUS3042</name>
</gene>
<dbReference type="Proteomes" id="UP000050794">
    <property type="component" value="Unassembled WGS sequence"/>
</dbReference>
<protein>
    <submittedName>
        <fullName evidence="3">dCTP deaminase</fullName>
    </submittedName>
</protein>
<accession>A0A183U3H2</accession>